<gene>
    <name evidence="12" type="ORF">BKA15_004859</name>
</gene>
<dbReference type="InterPro" id="IPR005154">
    <property type="entry name" value="Glyco_hydro_67_aGlcAse_N"/>
</dbReference>
<dbReference type="EC" id="3.2.1.131" evidence="7"/>
<dbReference type="EMBL" id="JACCBU010000001">
    <property type="protein sequence ID" value="NYE73530.1"/>
    <property type="molecule type" value="Genomic_DNA"/>
</dbReference>
<comment type="similarity">
    <text evidence="1 7">Belongs to the glycosyl hydrolase 67 family.</text>
</comment>
<dbReference type="RefSeq" id="WP_218871552.1">
    <property type="nucleotide sequence ID" value="NZ_JACCBU010000001.1"/>
</dbReference>
<dbReference type="InterPro" id="IPR011100">
    <property type="entry name" value="Glyco_hydro_67_cat"/>
</dbReference>
<dbReference type="GO" id="GO:0033939">
    <property type="term" value="F:xylan alpha-1,2-glucuronosidase activity"/>
    <property type="evidence" value="ECO:0007669"/>
    <property type="project" value="UniProtKB-EC"/>
</dbReference>
<dbReference type="Gene3D" id="2.60.120.430">
    <property type="entry name" value="Galactose-binding lectin"/>
    <property type="match status" value="1"/>
</dbReference>
<dbReference type="InterPro" id="IPR006311">
    <property type="entry name" value="TAT_signal"/>
</dbReference>
<keyword evidence="6 7" id="KW-0624">Polysaccharide degradation</keyword>
<evidence type="ECO:0000256" key="1">
    <source>
        <dbReference type="ARBA" id="ARBA00008833"/>
    </source>
</evidence>
<evidence type="ECO:0000256" key="2">
    <source>
        <dbReference type="ARBA" id="ARBA00022651"/>
    </source>
</evidence>
<evidence type="ECO:0000256" key="4">
    <source>
        <dbReference type="ARBA" id="ARBA00023277"/>
    </source>
</evidence>
<organism evidence="12 13">
    <name type="scientific">Microlunatus parietis</name>
    <dbReference type="NCBI Taxonomy" id="682979"/>
    <lineage>
        <taxon>Bacteria</taxon>
        <taxon>Bacillati</taxon>
        <taxon>Actinomycetota</taxon>
        <taxon>Actinomycetes</taxon>
        <taxon>Propionibacteriales</taxon>
        <taxon>Propionibacteriaceae</taxon>
        <taxon>Microlunatus</taxon>
    </lineage>
</organism>
<dbReference type="InterPro" id="IPR011099">
    <property type="entry name" value="Glyco_hydro_67_C"/>
</dbReference>
<comment type="subunit">
    <text evidence="7">Homodimer.</text>
</comment>
<feature type="domain" description="Glycosyl hydrolase family 67 catalytic" evidence="11">
    <location>
        <begin position="156"/>
        <end position="473"/>
    </location>
</feature>
<dbReference type="Gene3D" id="3.20.20.80">
    <property type="entry name" value="Glycosidases"/>
    <property type="match status" value="1"/>
</dbReference>
<keyword evidence="4 7" id="KW-0119">Carbohydrate metabolism</keyword>
<evidence type="ECO:0000256" key="6">
    <source>
        <dbReference type="ARBA" id="ARBA00023326"/>
    </source>
</evidence>
<proteinExistence type="inferred from homology"/>
<evidence type="ECO:0000256" key="8">
    <source>
        <dbReference type="SAM" id="SignalP"/>
    </source>
</evidence>
<dbReference type="Pfam" id="PF07477">
    <property type="entry name" value="Glyco_hydro_67C"/>
    <property type="match status" value="1"/>
</dbReference>
<dbReference type="Pfam" id="PF07488">
    <property type="entry name" value="Glyco_hydro_67M"/>
    <property type="match status" value="1"/>
</dbReference>
<dbReference type="Gene3D" id="3.90.1330.10">
    <property type="entry name" value="Alpha-glucuronidase, C-terminal domain"/>
    <property type="match status" value="1"/>
</dbReference>
<keyword evidence="13" id="KW-1185">Reference proteome</keyword>
<dbReference type="InterPro" id="IPR017853">
    <property type="entry name" value="GH"/>
</dbReference>
<dbReference type="GO" id="GO:0046559">
    <property type="term" value="F:alpha-glucuronidase activity"/>
    <property type="evidence" value="ECO:0007669"/>
    <property type="project" value="InterPro"/>
</dbReference>
<evidence type="ECO:0000256" key="3">
    <source>
        <dbReference type="ARBA" id="ARBA00022801"/>
    </source>
</evidence>
<dbReference type="SUPFAM" id="SSF49785">
    <property type="entry name" value="Galactose-binding domain-like"/>
    <property type="match status" value="1"/>
</dbReference>
<reference evidence="12 13" key="1">
    <citation type="submission" date="2020-07" db="EMBL/GenBank/DDBJ databases">
        <title>Sequencing the genomes of 1000 actinobacteria strains.</title>
        <authorList>
            <person name="Klenk H.-P."/>
        </authorList>
    </citation>
    <scope>NUCLEOTIDE SEQUENCE [LARGE SCALE GENOMIC DNA]</scope>
    <source>
        <strain evidence="12 13">DSM 22083</strain>
    </source>
</reference>
<dbReference type="Proteomes" id="UP000569914">
    <property type="component" value="Unassembled WGS sequence"/>
</dbReference>
<dbReference type="InterPro" id="IPR008979">
    <property type="entry name" value="Galactose-bd-like_sf"/>
</dbReference>
<dbReference type="AlphaFoldDB" id="A0A7Y9LE56"/>
<dbReference type="PANTHER" id="PTHR39207:SF1">
    <property type="entry name" value="ALPHA-GLUCURONIDASE A"/>
    <property type="match status" value="1"/>
</dbReference>
<feature type="signal peptide" evidence="8">
    <location>
        <begin position="1"/>
        <end position="31"/>
    </location>
</feature>
<evidence type="ECO:0000259" key="11">
    <source>
        <dbReference type="Pfam" id="PF07488"/>
    </source>
</evidence>
<protein>
    <recommendedName>
        <fullName evidence="7">Xylan alpha-1,2-glucuronidase</fullName>
        <ecNumber evidence="7">3.2.1.131</ecNumber>
    </recommendedName>
</protein>
<keyword evidence="3 7" id="KW-0378">Hydrolase</keyword>
<evidence type="ECO:0000259" key="10">
    <source>
        <dbReference type="Pfam" id="PF07477"/>
    </source>
</evidence>
<dbReference type="InterPro" id="IPR029018">
    <property type="entry name" value="Hex-like_dom2"/>
</dbReference>
<evidence type="ECO:0000313" key="13">
    <source>
        <dbReference type="Proteomes" id="UP000569914"/>
    </source>
</evidence>
<evidence type="ECO:0000259" key="9">
    <source>
        <dbReference type="Pfam" id="PF03648"/>
    </source>
</evidence>
<dbReference type="PANTHER" id="PTHR39207">
    <property type="entry name" value="ALPHA-GLUCURONIDASE A"/>
    <property type="match status" value="1"/>
</dbReference>
<sequence length="936" mass="101589">MTGVTRRGFVAGTSAAVAAGWLSGAAGTAWADTGTPPPDEDGSRLWLRYPLVADRRLLDEYRRDLRYVVAPDTDGPLGSAAGELSRALTSLLGRDVPIRRKVDGAGPLVLRTAASDAGPESYTLRRGRVDGTAAVIITGGADRGALYGAFHLLRLVQTHVTLDRLDVAERPRNPLRLANHWDNLDGSVERGYAGRSVFGFAELPELTERHSTYARALASVGLNGTVINNVNANAQFIAPEMLFKLQPLAALLRGWGISLYLSLNFASPMILGGLTTADPFDAGVKDWWRTKITEIYRAIPDLGGFLVKADSEGQPGPISYGRTHADGANLIAEAAAPHGGIVMWRAFVHDFNALEWSNKAYETFKPLDGKFADNAIVQIKNGPIDFQVREPAHPLFGALPNTNAMMELQVTQEYTGQSTHLCYLVPQWQEVYGFDTHAEGSGTTVAKIISGRTYGRELGGVAGVMNLGDDTDWTRHQLAAANTHGYGRLAWNPGLKARDIAEEWTRQTFGNDQREVAVITGLLLGSWQTYLDYTNPLGVSFLIKGDHFTPSPQTNTGWHQADAEGTGFDRTVATGNGFTGFYHRPVSDRFENLSDCPDELLLFLHHVPYGHRLKSGKTVIQHVYDSHFDGAAEVGRMRDRWRELRGRIDAKRWADTAERFDRHREQAILWRDTIAGYYFAASRVLDERRSWVQVTPTGNAAICLIGGRENLVRLSLANASAAEAELVAGLPERDGWTSGTAGLVLPSKGDGTVDVPVTPSLPPQVLTLRPTLRSGDLPALIAEQPVITAPAGEHCLLAVDAGSASSPLLDGYRRLSPADAWADGAAYGWVGGAPQSRDRNIAAPLLRDFVNDTRARALRLTVPAGDHELHVLVGDVHDSFPTTVKVDGKVAAVSEFLLGGSFTWLNFAVPGGRTVELEFSSVPGQHWHLNGLVILS</sequence>
<keyword evidence="2 7" id="KW-0858">Xylan degradation</keyword>
<feature type="domain" description="Alpha glucuronidase N-terminal" evidence="9">
    <location>
        <begin position="45"/>
        <end position="152"/>
    </location>
</feature>
<evidence type="ECO:0000313" key="12">
    <source>
        <dbReference type="EMBL" id="NYE73530.1"/>
    </source>
</evidence>
<dbReference type="GO" id="GO:0005576">
    <property type="term" value="C:extracellular region"/>
    <property type="evidence" value="ECO:0007669"/>
    <property type="project" value="InterPro"/>
</dbReference>
<dbReference type="Pfam" id="PF03648">
    <property type="entry name" value="Glyco_hydro_67N"/>
    <property type="match status" value="1"/>
</dbReference>
<comment type="catalytic activity">
    <reaction evidence="7">
        <text>Hydrolysis of (1-&gt;2)-alpha-D-(4-O-methyl)glucuronosyl links in the main chain of hardwood xylans.</text>
        <dbReference type="EC" id="3.2.1.131"/>
    </reaction>
</comment>
<feature type="domain" description="Glycosyl hydrolase family 67 C-terminal" evidence="10">
    <location>
        <begin position="475"/>
        <end position="688"/>
    </location>
</feature>
<name>A0A7Y9LE56_9ACTN</name>
<evidence type="ECO:0000256" key="5">
    <source>
        <dbReference type="ARBA" id="ARBA00023295"/>
    </source>
</evidence>
<dbReference type="SUPFAM" id="SSF55545">
    <property type="entry name" value="beta-N-acetylhexosaminidase-like domain"/>
    <property type="match status" value="1"/>
</dbReference>
<comment type="caution">
    <text evidence="12">The sequence shown here is derived from an EMBL/GenBank/DDBJ whole genome shotgun (WGS) entry which is preliminary data.</text>
</comment>
<accession>A0A7Y9LE56</accession>
<dbReference type="GO" id="GO:0045493">
    <property type="term" value="P:xylan catabolic process"/>
    <property type="evidence" value="ECO:0007669"/>
    <property type="project" value="UniProtKB-KW"/>
</dbReference>
<dbReference type="Gene3D" id="3.30.379.10">
    <property type="entry name" value="Chitobiase/beta-hexosaminidase domain 2-like"/>
    <property type="match status" value="1"/>
</dbReference>
<dbReference type="PROSITE" id="PS51318">
    <property type="entry name" value="TAT"/>
    <property type="match status" value="1"/>
</dbReference>
<keyword evidence="8" id="KW-0732">Signal</keyword>
<keyword evidence="5 7" id="KW-0326">Glycosidase</keyword>
<feature type="chain" id="PRO_5031100292" description="Xylan alpha-1,2-glucuronidase" evidence="8">
    <location>
        <begin position="32"/>
        <end position="936"/>
    </location>
</feature>
<evidence type="ECO:0000256" key="7">
    <source>
        <dbReference type="RuleBase" id="RU361198"/>
    </source>
</evidence>
<dbReference type="InterPro" id="IPR037054">
    <property type="entry name" value="A-glucoronidase_C_sf"/>
</dbReference>
<dbReference type="SUPFAM" id="SSF51445">
    <property type="entry name" value="(Trans)glycosidases"/>
    <property type="match status" value="1"/>
</dbReference>